<feature type="transmembrane region" description="Helical" evidence="1">
    <location>
        <begin position="20"/>
        <end position="41"/>
    </location>
</feature>
<gene>
    <name evidence="2" type="ORF">SporoS204_11370</name>
</gene>
<feature type="transmembrane region" description="Helical" evidence="1">
    <location>
        <begin position="94"/>
        <end position="111"/>
    </location>
</feature>
<evidence type="ECO:0000313" key="3">
    <source>
        <dbReference type="Proteomes" id="UP000192486"/>
    </source>
</evidence>
<dbReference type="RefSeq" id="WP_051210497.1">
    <property type="nucleotide sequence ID" value="NZ_CP015108.1"/>
</dbReference>
<dbReference type="EMBL" id="CP015108">
    <property type="protein sequence ID" value="ARF14691.1"/>
    <property type="molecule type" value="Genomic_DNA"/>
</dbReference>
<keyword evidence="3" id="KW-1185">Reference proteome</keyword>
<evidence type="ECO:0000313" key="2">
    <source>
        <dbReference type="EMBL" id="ARF14691.1"/>
    </source>
</evidence>
<evidence type="ECO:0000256" key="1">
    <source>
        <dbReference type="SAM" id="Phobius"/>
    </source>
</evidence>
<organism evidence="2 3">
    <name type="scientific">Sporosarcina ureae</name>
    <dbReference type="NCBI Taxonomy" id="1571"/>
    <lineage>
        <taxon>Bacteria</taxon>
        <taxon>Bacillati</taxon>
        <taxon>Bacillota</taxon>
        <taxon>Bacilli</taxon>
        <taxon>Bacillales</taxon>
        <taxon>Caryophanaceae</taxon>
        <taxon>Sporosarcina</taxon>
    </lineage>
</organism>
<keyword evidence="1" id="KW-0472">Membrane</keyword>
<protein>
    <submittedName>
        <fullName evidence="2">Uncharacterized protein</fullName>
    </submittedName>
</protein>
<name>A0ABM6JWW6_SPOUR</name>
<dbReference type="Proteomes" id="UP000192486">
    <property type="component" value="Chromosome"/>
</dbReference>
<sequence>MVSNSLENVKTYKKLGLGSLSLLIFVLGLLFSVSIGKYDAIGDHVLRFIGVNPWSNGGTGLHYTIFYSLVFYIPALLIGYKFKDDLGAKVGRNLSMILVVSILVTLLFFVVI</sequence>
<accession>A0ABM6JWW6</accession>
<keyword evidence="1" id="KW-0812">Transmembrane</keyword>
<keyword evidence="1" id="KW-1133">Transmembrane helix</keyword>
<reference evidence="2 3" key="1">
    <citation type="submission" date="2016-04" db="EMBL/GenBank/DDBJ databases">
        <title>Comparative Genomics and Epigenetics of Sporosarcina ureae.</title>
        <authorList>
            <person name="Oliver A.S."/>
            <person name="Cooper K.K."/>
        </authorList>
    </citation>
    <scope>NUCLEOTIDE SEQUENCE [LARGE SCALE GENOMIC DNA]</scope>
    <source>
        <strain evidence="2 3">S204</strain>
    </source>
</reference>
<proteinExistence type="predicted"/>
<feature type="transmembrane region" description="Helical" evidence="1">
    <location>
        <begin position="61"/>
        <end position="82"/>
    </location>
</feature>